<feature type="compositionally biased region" description="Basic and acidic residues" evidence="1">
    <location>
        <begin position="264"/>
        <end position="276"/>
    </location>
</feature>
<feature type="compositionally biased region" description="Low complexity" evidence="1">
    <location>
        <begin position="395"/>
        <end position="407"/>
    </location>
</feature>
<feature type="region of interest" description="Disordered" evidence="1">
    <location>
        <begin position="1004"/>
        <end position="1028"/>
    </location>
</feature>
<feature type="domain" description="DUF5745" evidence="2">
    <location>
        <begin position="55"/>
        <end position="110"/>
    </location>
</feature>
<feature type="compositionally biased region" description="Basic and acidic residues" evidence="1">
    <location>
        <begin position="319"/>
        <end position="345"/>
    </location>
</feature>
<sequence>MELSSKKETGAVALINRLLDQCNVEKEVVTLDEVTADLIINLHESLLGDPLIDAIRSPSTQEDDAHNVQCAIDSLSLDILHMPMSHINGEDIVHGDKVALCYLIEVYAGIVEQLMSALQAEDDEEKEEEREQMLEDDEEEEEEEDESAEQHEDREEEEEQEEDMVSPQNEFPAATGFDPDSPRPASGEAADLSTMELIELGVEQRDGDDPGAATTPRDDTQELILLGVTRDPSGSEVGAGSEVSGAGSRVDSGHDGDAGSGVAARDRPASSDERVGRAQLSSKSRDSALSSPPLSQDVPPMTPHQRGEAPPLGEFGDIGEGRQAPERPGGRRRSDEKEEGLETRGKASNTFTHHVFHHTEPPKEQAHQEVQVPTPAAAAARGQHAARDDRRGESSRSGSDYDASSNSAKRDSDRDRRSGRAGKNGQPTRDSTLASLGGRTMHRQRAQDVSDSSIGHPSAINKATAAMSRSSVSEARPAPGTAPDAVFVRPSHRAGESSTRPYLNYEIKYNTVPFPTGDRGESTATQRRSANNAEERAAAAAKGEGRDAGSSQHRTEKLPDDSTERDVGRAESSRATREPAARKDAGRTGRGGEPPGDEGIIYATREHDAPMPSRGGGGGGGRRGNGKPYEKILDDVEKSLQLSQRLLDPIPIHSEHLMISPLRQSEYVDLRIGGNEEDDGADDGDDVHATHKSKKLPQASRKSDRDGYKLETQKRSMKRKIASAPPPKLMQPSSTIDPFKRPIGRPRATRRQVSGPSNHQRSAALISMARSMVTATSQRSRDVTRSSATGKGHDRLAGVFPTRCASARPSRLQKQDGRPRARSSSAPRRKQENVTTDEKKSSGVRAPERPEREKKRHVSFEKESKERRKAQQQRPISATRSSSPRAKRQPGTVLYPPARSRATTRERRRSVSVSPSVGRTPRSDDVPEDMLAQLLDEFPFLYLSHEAVHHMYEQQIRHLDAVKRITRNTSQARTKAQILLDEAEYRQALLARILKKERDHNIRLREKTDRESSQRSLQSQLQQQRQQSARLHRYYDDYQLQMRAKMTRQKTKEEVMFKRMFSEALELQKSELGS</sequence>
<feature type="compositionally biased region" description="Basic and acidic residues" evidence="1">
    <location>
        <begin position="1004"/>
        <end position="1013"/>
    </location>
</feature>
<organism evidence="3 4">
    <name type="scientific">Priapulus caudatus</name>
    <name type="common">Priapulid worm</name>
    <dbReference type="NCBI Taxonomy" id="37621"/>
    <lineage>
        <taxon>Eukaryota</taxon>
        <taxon>Metazoa</taxon>
        <taxon>Ecdysozoa</taxon>
        <taxon>Scalidophora</taxon>
        <taxon>Priapulida</taxon>
        <taxon>Priapulimorpha</taxon>
        <taxon>Priapulimorphida</taxon>
        <taxon>Priapulidae</taxon>
        <taxon>Priapulus</taxon>
    </lineage>
</organism>
<feature type="compositionally biased region" description="Basic and acidic residues" evidence="1">
    <location>
        <begin position="701"/>
        <end position="714"/>
    </location>
</feature>
<feature type="compositionally biased region" description="Basic and acidic residues" evidence="1">
    <location>
        <begin position="829"/>
        <end position="866"/>
    </location>
</feature>
<evidence type="ECO:0000259" key="2">
    <source>
        <dbReference type="Pfam" id="PF19016"/>
    </source>
</evidence>
<feature type="compositionally biased region" description="Polar residues" evidence="1">
    <location>
        <begin position="872"/>
        <end position="884"/>
    </location>
</feature>
<feature type="region of interest" description="Disordered" evidence="1">
    <location>
        <begin position="670"/>
        <end position="925"/>
    </location>
</feature>
<feature type="compositionally biased region" description="Gly residues" evidence="1">
    <location>
        <begin position="614"/>
        <end position="623"/>
    </location>
</feature>
<feature type="compositionally biased region" description="Acidic residues" evidence="1">
    <location>
        <begin position="675"/>
        <end position="685"/>
    </location>
</feature>
<evidence type="ECO:0000313" key="3">
    <source>
        <dbReference type="Proteomes" id="UP000695022"/>
    </source>
</evidence>
<feature type="compositionally biased region" description="Basic and acidic residues" evidence="1">
    <location>
        <begin position="533"/>
        <end position="587"/>
    </location>
</feature>
<feature type="compositionally biased region" description="Low complexity" evidence="1">
    <location>
        <begin position="1014"/>
        <end position="1028"/>
    </location>
</feature>
<feature type="compositionally biased region" description="Low complexity" evidence="1">
    <location>
        <begin position="234"/>
        <end position="248"/>
    </location>
</feature>
<dbReference type="InterPro" id="IPR044039">
    <property type="entry name" value="DUF5745"/>
</dbReference>
<name>A0ABM1E8W2_PRICU</name>
<proteinExistence type="predicted"/>
<dbReference type="Pfam" id="PF19016">
    <property type="entry name" value="DUF5745"/>
    <property type="match status" value="1"/>
</dbReference>
<dbReference type="GeneID" id="106809909"/>
<feature type="region of interest" description="Disordered" evidence="1">
    <location>
        <begin position="119"/>
        <end position="636"/>
    </location>
</feature>
<dbReference type="RefSeq" id="XP_014668633.1">
    <property type="nucleotide sequence ID" value="XM_014813147.1"/>
</dbReference>
<evidence type="ECO:0000256" key="1">
    <source>
        <dbReference type="SAM" id="MobiDB-lite"/>
    </source>
</evidence>
<feature type="compositionally biased region" description="Acidic residues" evidence="1">
    <location>
        <begin position="120"/>
        <end position="147"/>
    </location>
</feature>
<protein>
    <submittedName>
        <fullName evidence="4">Centrosomal protein of 95 kDa-like</fullName>
    </submittedName>
</protein>
<feature type="compositionally biased region" description="Basic and acidic residues" evidence="1">
    <location>
        <begin position="408"/>
        <end position="418"/>
    </location>
</feature>
<dbReference type="PANTHER" id="PTHR22545">
    <property type="entry name" value="CENTROSOMAL PROTEIN OF 95 KDA"/>
    <property type="match status" value="1"/>
</dbReference>
<feature type="compositionally biased region" description="Polar residues" evidence="1">
    <location>
        <begin position="425"/>
        <end position="434"/>
    </location>
</feature>
<accession>A0ABM1E8W2</accession>
<dbReference type="Proteomes" id="UP000695022">
    <property type="component" value="Unplaced"/>
</dbReference>
<dbReference type="PANTHER" id="PTHR22545:SF0">
    <property type="entry name" value="CENTROSOMAL PROTEIN OF 95 KDA"/>
    <property type="match status" value="1"/>
</dbReference>
<feature type="compositionally biased region" description="Polar residues" evidence="1">
    <location>
        <begin position="751"/>
        <end position="761"/>
    </location>
</feature>
<feature type="compositionally biased region" description="Low complexity" evidence="1">
    <location>
        <begin position="911"/>
        <end position="920"/>
    </location>
</feature>
<feature type="compositionally biased region" description="Basic and acidic residues" evidence="1">
    <location>
        <begin position="357"/>
        <end position="367"/>
    </location>
</feature>
<keyword evidence="3" id="KW-1185">Reference proteome</keyword>
<evidence type="ECO:0000313" key="4">
    <source>
        <dbReference type="RefSeq" id="XP_014668633.1"/>
    </source>
</evidence>
<gene>
    <name evidence="4" type="primary">LOC106809909</name>
</gene>
<dbReference type="InterPro" id="IPR026619">
    <property type="entry name" value="CEP95"/>
</dbReference>
<reference evidence="4" key="1">
    <citation type="submission" date="2025-08" db="UniProtKB">
        <authorList>
            <consortium name="RefSeq"/>
        </authorList>
    </citation>
    <scope>IDENTIFICATION</scope>
</reference>
<feature type="compositionally biased region" description="Basic and acidic residues" evidence="1">
    <location>
        <begin position="385"/>
        <end position="394"/>
    </location>
</feature>
<feature type="compositionally biased region" description="Acidic residues" evidence="1">
    <location>
        <begin position="154"/>
        <end position="164"/>
    </location>
</feature>